<evidence type="ECO:0000313" key="13">
    <source>
        <dbReference type="EMBL" id="MFD1988591.1"/>
    </source>
</evidence>
<feature type="compositionally biased region" description="Low complexity" evidence="7">
    <location>
        <begin position="1075"/>
        <end position="1085"/>
    </location>
</feature>
<protein>
    <submittedName>
        <fullName evidence="13">Collagen binding domain-containing protein</fullName>
    </submittedName>
</protein>
<evidence type="ECO:0000256" key="5">
    <source>
        <dbReference type="ARBA" id="ARBA00022729"/>
    </source>
</evidence>
<dbReference type="EMBL" id="JBHUGF010000001">
    <property type="protein sequence ID" value="MFD1988591.1"/>
    <property type="molecule type" value="Genomic_DNA"/>
</dbReference>
<comment type="subcellular location">
    <subcellularLocation>
        <location evidence="1">Secreted</location>
        <location evidence="1">Cell wall</location>
        <topology evidence="1">Peptidoglycan-anchor</topology>
    </subcellularLocation>
</comment>
<evidence type="ECO:0000313" key="14">
    <source>
        <dbReference type="Proteomes" id="UP001597403"/>
    </source>
</evidence>
<organism evidence="13 14">
    <name type="scientific">Paenibacillus nicotianae</name>
    <dbReference type="NCBI Taxonomy" id="1526551"/>
    <lineage>
        <taxon>Bacteria</taxon>
        <taxon>Bacillati</taxon>
        <taxon>Bacillota</taxon>
        <taxon>Bacilli</taxon>
        <taxon>Bacillales</taxon>
        <taxon>Paenibacillaceae</taxon>
        <taxon>Paenibacillus</taxon>
    </lineage>
</organism>
<evidence type="ECO:0000256" key="3">
    <source>
        <dbReference type="ARBA" id="ARBA00022512"/>
    </source>
</evidence>
<keyword evidence="8" id="KW-0812">Transmembrane</keyword>
<dbReference type="Pfam" id="PF17961">
    <property type="entry name" value="Big_8"/>
    <property type="match status" value="1"/>
</dbReference>
<feature type="compositionally biased region" description="Polar residues" evidence="7">
    <location>
        <begin position="1195"/>
        <end position="1204"/>
    </location>
</feature>
<keyword evidence="14" id="KW-1185">Reference proteome</keyword>
<feature type="compositionally biased region" description="Pro residues" evidence="7">
    <location>
        <begin position="86"/>
        <end position="101"/>
    </location>
</feature>
<dbReference type="Gene3D" id="2.60.40.1280">
    <property type="match status" value="1"/>
</dbReference>
<comment type="caution">
    <text evidence="13">The sequence shown here is derived from an EMBL/GenBank/DDBJ whole genome shotgun (WGS) entry which is preliminary data.</text>
</comment>
<dbReference type="PANTHER" id="PTHR36108:SF13">
    <property type="entry name" value="COLOSSIN-B-RELATED"/>
    <property type="match status" value="1"/>
</dbReference>
<dbReference type="Pfam" id="PF05737">
    <property type="entry name" value="Collagen_bind"/>
    <property type="match status" value="4"/>
</dbReference>
<feature type="domain" description="Collagen binding" evidence="10">
    <location>
        <begin position="659"/>
        <end position="783"/>
    </location>
</feature>
<name>A0ABW4UMT5_9BACL</name>
<dbReference type="InterPro" id="IPR011252">
    <property type="entry name" value="Fibrogen-bd_dom1"/>
</dbReference>
<dbReference type="SUPFAM" id="SSF49401">
    <property type="entry name" value="Bacterial adhesins"/>
    <property type="match status" value="6"/>
</dbReference>
<evidence type="ECO:0000259" key="10">
    <source>
        <dbReference type="Pfam" id="PF05737"/>
    </source>
</evidence>
<proteinExistence type="inferred from homology"/>
<sequence length="1248" mass="134311">MKKAKQISAFVLSLILMVHLLVGATSTIYAADTSSSTESTDSSQVTHSGSTDTTSTNDQSTVQSDTYAPTDGSGSGSSGSTGDPSTTPPTDPTTPATPEPAPVANSQSILTNVTIVDANNNVIDMVKNPDYQIEAGAPVSLIYQWALPDDGSYKAGSTYEFDIPAAFKLYNDINNVPLSFDGDSVGSFNVTSKGHVTMTFNKFVEEHSQIGGMLQINTEFSKEILTGSTEVQIPFPINGSDKVIVVFIKPEKGTAISKKGEVQKNQQVNWTVDVNTNLKHVQNGVLTDPIPTGLTLDPNSIHVYDLDVNVDGSTKVGQEITSGYQLTTNPADFKITFAQDIRSAYRVTYSTTVDKGTQTSFTNTATLTSNVESVQASATVSVKRGEFLSKNVVGYDDKTRTISWSINYNMNEQSIAQAKALLKDRFNGTQQFLQNTFKVVNVTTGTTMVEGTDYTLTPVTNDKGTNGFDLQFNSDITSGYTITYQTQATGRVYTDEKVINKVTSDGTGVQAGQNLQSTIFVKTLSDANYISKIATWKLVVNRDGYTMSDVAINDYFTNGGLEFLPSTLVIRTADGTKLPKSAYTVTTSNAKSGFDIKFAQDVTEQLTIQYGTTFNNDWKIDKTKPEFYNGAKLTWTENGTPRSQTTEARFWPDNMTVNNGSKDGVYNATTKEITWTIKANYNKKELPNAVITDTLESGQTYVPGSLEVNNLNLLGWWNGTSKGSTVDASAYTFTAPTAQNTNQLKIAFNNTINTPYWITFKTTLENQVIDSNIHNEAVLRSGNDYYPWAAVVEIPKGGEYVSKTGTQDGDKINWTVYINRGQSYVENAKIVDTPTPNQVLSSSSFHLFAANVASNGGLSKGNELVKGTDYKLAFFAGEAPRFELTFLKPIRSAFILEYSSMITAADKETVSNSVDFSGNGITKGTVATEQEIIVRTSSGSGTGSGVVGKLSVQKVDKNDKSLPLEDATFKLQDAAQSKPAIELTTDAQGQVMYTNLLYGKYTLQEIKAPAGYVLDPTVHDVTIDSSTLKKGNMLSLTITNEKQPVVIPPVTEPPVVTPPNGGGGGTPETPPTTPTTPTTPDGGTTPPTPEQPSNNDDDDVPGGRVVPTPDDPFATVPVNDDPIPQGSGDPTPDTPTQPSQPGNEPSTPVSNNPTPGSPSDPEVPINDDPIPQGNVPVTPDTDIPVNDDPIPKGTVPSNPSTPTHTPDVDRLPQTGESSNMPFWLAGSALLLFGLLMRRMHHNKQTRSK</sequence>
<feature type="compositionally biased region" description="Low complexity" evidence="7">
    <location>
        <begin position="33"/>
        <end position="72"/>
    </location>
</feature>
<feature type="transmembrane region" description="Helical" evidence="8">
    <location>
        <begin position="1220"/>
        <end position="1236"/>
    </location>
</feature>
<keyword evidence="6" id="KW-0572">Peptidoglycan-anchor</keyword>
<keyword evidence="3" id="KW-0134">Cell wall</keyword>
<evidence type="ECO:0000259" key="12">
    <source>
        <dbReference type="Pfam" id="PF17961"/>
    </source>
</evidence>
<dbReference type="Gene3D" id="2.60.40.10">
    <property type="entry name" value="Immunoglobulins"/>
    <property type="match status" value="1"/>
</dbReference>
<feature type="signal peptide" evidence="9">
    <location>
        <begin position="1"/>
        <end position="30"/>
    </location>
</feature>
<dbReference type="SUPFAM" id="SSF49478">
    <property type="entry name" value="Cna protein B-type domain"/>
    <property type="match status" value="1"/>
</dbReference>
<feature type="domain" description="SpaA-like prealbumin fold" evidence="11">
    <location>
        <begin position="948"/>
        <end position="1027"/>
    </location>
</feature>
<comment type="similarity">
    <text evidence="2">Belongs to the serine-aspartate repeat-containing protein (SDr) family.</text>
</comment>
<feature type="domain" description="SDR-like Ig" evidence="12">
    <location>
        <begin position="139"/>
        <end position="227"/>
    </location>
</feature>
<feature type="region of interest" description="Disordered" evidence="7">
    <location>
        <begin position="1045"/>
        <end position="1219"/>
    </location>
</feature>
<dbReference type="InterPro" id="IPR041171">
    <property type="entry name" value="SDR_Ig"/>
</dbReference>
<feature type="compositionally biased region" description="Low complexity" evidence="7">
    <location>
        <begin position="1124"/>
        <end position="1142"/>
    </location>
</feature>
<dbReference type="InterPro" id="IPR008456">
    <property type="entry name" value="Collagen-bd_dom"/>
</dbReference>
<dbReference type="Proteomes" id="UP001597403">
    <property type="component" value="Unassembled WGS sequence"/>
</dbReference>
<evidence type="ECO:0000256" key="2">
    <source>
        <dbReference type="ARBA" id="ARBA00007257"/>
    </source>
</evidence>
<evidence type="ECO:0000256" key="6">
    <source>
        <dbReference type="ARBA" id="ARBA00023088"/>
    </source>
</evidence>
<evidence type="ECO:0000259" key="11">
    <source>
        <dbReference type="Pfam" id="PF17802"/>
    </source>
</evidence>
<feature type="domain" description="Collagen binding" evidence="10">
    <location>
        <begin position="255"/>
        <end position="370"/>
    </location>
</feature>
<keyword evidence="8" id="KW-0472">Membrane</keyword>
<accession>A0ABW4UMT5</accession>
<feature type="domain" description="Collagen binding" evidence="10">
    <location>
        <begin position="801"/>
        <end position="923"/>
    </location>
</feature>
<keyword evidence="13" id="KW-0176">Collagen</keyword>
<dbReference type="InterPro" id="IPR013783">
    <property type="entry name" value="Ig-like_fold"/>
</dbReference>
<feature type="compositionally biased region" description="Low complexity" evidence="7">
    <location>
        <begin position="1102"/>
        <end position="1112"/>
    </location>
</feature>
<reference evidence="14" key="1">
    <citation type="journal article" date="2019" name="Int. J. Syst. Evol. Microbiol.">
        <title>The Global Catalogue of Microorganisms (GCM) 10K type strain sequencing project: providing services to taxonomists for standard genome sequencing and annotation.</title>
        <authorList>
            <consortium name="The Broad Institute Genomics Platform"/>
            <consortium name="The Broad Institute Genome Sequencing Center for Infectious Disease"/>
            <person name="Wu L."/>
            <person name="Ma J."/>
        </authorList>
    </citation>
    <scope>NUCLEOTIDE SEQUENCE [LARGE SCALE GENOMIC DNA]</scope>
    <source>
        <strain evidence="14">CGMCC 1.15067</strain>
    </source>
</reference>
<keyword evidence="4" id="KW-0964">Secreted</keyword>
<evidence type="ECO:0000256" key="9">
    <source>
        <dbReference type="SAM" id="SignalP"/>
    </source>
</evidence>
<dbReference type="RefSeq" id="WP_204826565.1">
    <property type="nucleotide sequence ID" value="NZ_JBHUGF010000001.1"/>
</dbReference>
<keyword evidence="8" id="KW-1133">Transmembrane helix</keyword>
<dbReference type="PANTHER" id="PTHR36108">
    <property type="entry name" value="COLOSSIN-B-RELATED"/>
    <property type="match status" value="1"/>
</dbReference>
<feature type="compositionally biased region" description="Polar residues" evidence="7">
    <location>
        <begin position="1143"/>
        <end position="1154"/>
    </location>
</feature>
<feature type="domain" description="Collagen binding" evidence="10">
    <location>
        <begin position="395"/>
        <end position="497"/>
    </location>
</feature>
<dbReference type="Pfam" id="PF17802">
    <property type="entry name" value="SpaA"/>
    <property type="match status" value="1"/>
</dbReference>
<dbReference type="InterPro" id="IPR041033">
    <property type="entry name" value="SpaA_PFL_dom_1"/>
</dbReference>
<dbReference type="NCBIfam" id="TIGR01167">
    <property type="entry name" value="LPXTG_anchor"/>
    <property type="match status" value="1"/>
</dbReference>
<keyword evidence="5 9" id="KW-0732">Signal</keyword>
<evidence type="ECO:0000256" key="7">
    <source>
        <dbReference type="SAM" id="MobiDB-lite"/>
    </source>
</evidence>
<evidence type="ECO:0000256" key="8">
    <source>
        <dbReference type="SAM" id="Phobius"/>
    </source>
</evidence>
<evidence type="ECO:0000256" key="1">
    <source>
        <dbReference type="ARBA" id="ARBA00004168"/>
    </source>
</evidence>
<dbReference type="InterPro" id="IPR008966">
    <property type="entry name" value="Adhesion_dom_sf"/>
</dbReference>
<gene>
    <name evidence="13" type="ORF">ACFSGI_01220</name>
</gene>
<feature type="chain" id="PRO_5045261567" evidence="9">
    <location>
        <begin position="31"/>
        <end position="1248"/>
    </location>
</feature>
<feature type="region of interest" description="Disordered" evidence="7">
    <location>
        <begin position="33"/>
        <end position="106"/>
    </location>
</feature>
<feature type="compositionally biased region" description="Pro residues" evidence="7">
    <location>
        <begin position="1046"/>
        <end position="1057"/>
    </location>
</feature>
<dbReference type="Gene3D" id="2.60.40.740">
    <property type="match status" value="5"/>
</dbReference>
<evidence type="ECO:0000256" key="4">
    <source>
        <dbReference type="ARBA" id="ARBA00022525"/>
    </source>
</evidence>